<comment type="caution">
    <text evidence="1">The sequence shown here is derived from an EMBL/GenBank/DDBJ whole genome shotgun (WGS) entry which is preliminary data.</text>
</comment>
<dbReference type="EMBL" id="JABBNT010000003">
    <property type="protein sequence ID" value="NMM45298.1"/>
    <property type="molecule type" value="Genomic_DNA"/>
</dbReference>
<gene>
    <name evidence="1" type="ORF">HH303_12465</name>
</gene>
<dbReference type="RefSeq" id="WP_169625647.1">
    <property type="nucleotide sequence ID" value="NZ_JABBNT010000003.1"/>
</dbReference>
<dbReference type="Proteomes" id="UP000539372">
    <property type="component" value="Unassembled WGS sequence"/>
</dbReference>
<evidence type="ECO:0000313" key="2">
    <source>
        <dbReference type="Proteomes" id="UP000539372"/>
    </source>
</evidence>
<sequence length="169" mass="19397">MNLSNESSFVSSERIGRLRGYWESLCAPGAWPTRGDLDPAEIKDLLPYIVISEIELETGRVFYRLVGTKIVQVSRIDFTGHWLDEFDMAASEPSIWQKGYDLVRTTGSPVYGKTHVPLRDNDVEFMLPEEFGMFPLSVAREGYMQCIALEDFGEIRHINYDALKPMRQR</sequence>
<organism evidence="1 2">
    <name type="scientific">Pacificispira spongiicola</name>
    <dbReference type="NCBI Taxonomy" id="2729598"/>
    <lineage>
        <taxon>Bacteria</taxon>
        <taxon>Pseudomonadati</taxon>
        <taxon>Pseudomonadota</taxon>
        <taxon>Alphaproteobacteria</taxon>
        <taxon>Rhodospirillales</taxon>
        <taxon>Rhodospirillaceae</taxon>
        <taxon>Pacificispira</taxon>
    </lineage>
</organism>
<proteinExistence type="predicted"/>
<dbReference type="AlphaFoldDB" id="A0A7Y0E134"/>
<protein>
    <submittedName>
        <fullName evidence="1">PAS domain-containing protein</fullName>
    </submittedName>
</protein>
<dbReference type="InterPro" id="IPR009922">
    <property type="entry name" value="DUF1457"/>
</dbReference>
<reference evidence="1 2" key="1">
    <citation type="submission" date="2020-04" db="EMBL/GenBank/DDBJ databases">
        <title>Rhodospirillaceae bacterium KN72 isolated from deep sea.</title>
        <authorList>
            <person name="Zhang D.-C."/>
        </authorList>
    </citation>
    <scope>NUCLEOTIDE SEQUENCE [LARGE SCALE GENOMIC DNA]</scope>
    <source>
        <strain evidence="1 2">KN72</strain>
    </source>
</reference>
<name>A0A7Y0E134_9PROT</name>
<dbReference type="Pfam" id="PF07310">
    <property type="entry name" value="PAS_5"/>
    <property type="match status" value="1"/>
</dbReference>
<evidence type="ECO:0000313" key="1">
    <source>
        <dbReference type="EMBL" id="NMM45298.1"/>
    </source>
</evidence>
<keyword evidence="2" id="KW-1185">Reference proteome</keyword>
<accession>A0A7Y0E134</accession>